<sequence>MATATTTTRIRATRSKAKEQ</sequence>
<organism evidence="2 3">
    <name type="scientific">Vibrio crassostreae</name>
    <dbReference type="NCBI Taxonomy" id="246167"/>
    <lineage>
        <taxon>Bacteria</taxon>
        <taxon>Pseudomonadati</taxon>
        <taxon>Pseudomonadota</taxon>
        <taxon>Gammaproteobacteria</taxon>
        <taxon>Vibrionales</taxon>
        <taxon>Vibrionaceae</taxon>
        <taxon>Vibrio</taxon>
    </lineage>
</organism>
<evidence type="ECO:0000313" key="3">
    <source>
        <dbReference type="Proteomes" id="UP000049495"/>
    </source>
</evidence>
<reference evidence="3" key="1">
    <citation type="submission" date="2014-06" db="EMBL/GenBank/DDBJ databases">
        <authorList>
            <person name="Le Roux Frederique"/>
        </authorList>
    </citation>
    <scope>NUCLEOTIDE SEQUENCE [LARGE SCALE GENOMIC DNA]</scope>
    <source>
        <strain evidence="3">J5-5</strain>
    </source>
</reference>
<dbReference type="EMBL" id="CCJV01000137">
    <property type="protein sequence ID" value="CDT62053.1"/>
    <property type="molecule type" value="Genomic_DNA"/>
</dbReference>
<name>A0A822MZ89_9VIBR</name>
<feature type="compositionally biased region" description="Basic residues" evidence="1">
    <location>
        <begin position="11"/>
        <end position="20"/>
    </location>
</feature>
<dbReference type="AlphaFoldDB" id="A0A822MZ89"/>
<protein>
    <submittedName>
        <fullName evidence="2">Uncharacterized protein</fullName>
    </submittedName>
</protein>
<evidence type="ECO:0000256" key="1">
    <source>
        <dbReference type="SAM" id="MobiDB-lite"/>
    </source>
</evidence>
<evidence type="ECO:0000313" key="2">
    <source>
        <dbReference type="EMBL" id="CDT62053.1"/>
    </source>
</evidence>
<feature type="region of interest" description="Disordered" evidence="1">
    <location>
        <begin position="1"/>
        <end position="20"/>
    </location>
</feature>
<gene>
    <name evidence="2" type="ORF">VCR5J5_730152</name>
</gene>
<accession>A0A822MZ89</accession>
<comment type="caution">
    <text evidence="2">The sequence shown here is derived from an EMBL/GenBank/DDBJ whole genome shotgun (WGS) entry which is preliminary data.</text>
</comment>
<dbReference type="Proteomes" id="UP000049495">
    <property type="component" value="Unassembled WGS sequence"/>
</dbReference>
<proteinExistence type="predicted"/>
<feature type="compositionally biased region" description="Low complexity" evidence="1">
    <location>
        <begin position="1"/>
        <end position="10"/>
    </location>
</feature>